<dbReference type="AlphaFoldDB" id="A0A2T2XBN3"/>
<name>A0A2T2XBN3_9FIRM</name>
<dbReference type="Gene3D" id="3.40.50.300">
    <property type="entry name" value="P-loop containing nucleotide triphosphate hydrolases"/>
    <property type="match status" value="2"/>
</dbReference>
<dbReference type="GO" id="GO:0005524">
    <property type="term" value="F:ATP binding"/>
    <property type="evidence" value="ECO:0007669"/>
    <property type="project" value="UniProtKB-KW"/>
</dbReference>
<dbReference type="GO" id="GO:0043590">
    <property type="term" value="C:bacterial nucleoid"/>
    <property type="evidence" value="ECO:0007669"/>
    <property type="project" value="TreeGrafter"/>
</dbReference>
<feature type="coiled-coil region" evidence="10">
    <location>
        <begin position="314"/>
        <end position="372"/>
    </location>
</feature>
<dbReference type="InterPro" id="IPR003395">
    <property type="entry name" value="RecF/RecN/SMC_N"/>
</dbReference>
<dbReference type="GO" id="GO:0006281">
    <property type="term" value="P:DNA repair"/>
    <property type="evidence" value="ECO:0007669"/>
    <property type="project" value="UniProtKB-KW"/>
</dbReference>
<sequence>MWDMLSLLKVENFGLIHKAEVQFDRGFTAVTGESGAGKSLLLTAIPAVFGLSATADQIGPFAPGFRIRAVFSLSSSDPLWDELHQWGIDEDDILIIQREMSHEGRSVYRVQGQIVTRQAVRELAPKLIDFSGQHHALRLFESGQLLLWLDRYATLNSLREATDKAYYVWRSVKASHADLIANVPNPETLAARRQDLDELTALQLDADEEERLGRDLARLHSRQRLLELLQTIEEDLENDESGNVLSLLNRISHNVAHLVRLDPTAAQIATLVEQAIAIAEETRSELNEWASHLDQDPGQLETLETRANELARVKRRYNMSIEELLRHVESLQEDLARWEDFEWQLHLAERKLQEAEREYFRLAKELSQARKVAAQKVSEELSRLVHEMEMPASTVQFSLEPADPAAWGVDHGIILYASSVQQELRPATKVASGGELSRIALAMAVLGGTQGGATLIFDELDQGLGGQSAARVGRLLRSLGERQQVIAISHQPSVAASAHYQWTVVKMPDDTGAHSKVKFVDGHDREEEIARMLSGQSDNMAMDHARHLLNREKRGD</sequence>
<evidence type="ECO:0000256" key="3">
    <source>
        <dbReference type="ARBA" id="ARBA00021315"/>
    </source>
</evidence>
<evidence type="ECO:0000259" key="11">
    <source>
        <dbReference type="Pfam" id="PF02463"/>
    </source>
</evidence>
<evidence type="ECO:0000256" key="2">
    <source>
        <dbReference type="ARBA" id="ARBA00009441"/>
    </source>
</evidence>
<comment type="similarity">
    <text evidence="2 9">Belongs to the RecN family.</text>
</comment>
<comment type="function">
    <text evidence="1 9">May be involved in recombinational repair of damaged DNA.</text>
</comment>
<keyword evidence="5 9" id="KW-0227">DNA damage</keyword>
<keyword evidence="10" id="KW-0175">Coiled coil</keyword>
<dbReference type="InterPro" id="IPR027417">
    <property type="entry name" value="P-loop_NTPase"/>
</dbReference>
<evidence type="ECO:0000256" key="10">
    <source>
        <dbReference type="SAM" id="Coils"/>
    </source>
</evidence>
<evidence type="ECO:0000313" key="13">
    <source>
        <dbReference type="Proteomes" id="UP000242699"/>
    </source>
</evidence>
<accession>A0A2T2XBN3</accession>
<dbReference type="GO" id="GO:0006310">
    <property type="term" value="P:DNA recombination"/>
    <property type="evidence" value="ECO:0007669"/>
    <property type="project" value="InterPro"/>
</dbReference>
<dbReference type="PANTHER" id="PTHR11059:SF0">
    <property type="entry name" value="DNA REPAIR PROTEIN RECN"/>
    <property type="match status" value="1"/>
</dbReference>
<evidence type="ECO:0000313" key="12">
    <source>
        <dbReference type="EMBL" id="PSR31882.1"/>
    </source>
</evidence>
<evidence type="ECO:0000256" key="8">
    <source>
        <dbReference type="ARBA" id="ARBA00033408"/>
    </source>
</evidence>
<keyword evidence="4" id="KW-0547">Nucleotide-binding</keyword>
<comment type="caution">
    <text evidence="12">The sequence shown here is derived from an EMBL/GenBank/DDBJ whole genome shotgun (WGS) entry which is preliminary data.</text>
</comment>
<keyword evidence="6" id="KW-0067">ATP-binding</keyword>
<dbReference type="Pfam" id="PF02463">
    <property type="entry name" value="SMC_N"/>
    <property type="match status" value="1"/>
</dbReference>
<dbReference type="InterPro" id="IPR004604">
    <property type="entry name" value="DNA_recomb/repair_RecN"/>
</dbReference>
<protein>
    <recommendedName>
        <fullName evidence="3 9">DNA repair protein RecN</fullName>
    </recommendedName>
    <alternativeName>
        <fullName evidence="8 9">Recombination protein N</fullName>
    </alternativeName>
</protein>
<feature type="domain" description="RecF/RecN/SMC N-terminal" evidence="11">
    <location>
        <begin position="5"/>
        <end position="506"/>
    </location>
</feature>
<dbReference type="Proteomes" id="UP000242699">
    <property type="component" value="Unassembled WGS sequence"/>
</dbReference>
<dbReference type="PANTHER" id="PTHR11059">
    <property type="entry name" value="DNA REPAIR PROTEIN RECN"/>
    <property type="match status" value="1"/>
</dbReference>
<evidence type="ECO:0000256" key="4">
    <source>
        <dbReference type="ARBA" id="ARBA00022741"/>
    </source>
</evidence>
<evidence type="ECO:0000256" key="5">
    <source>
        <dbReference type="ARBA" id="ARBA00022763"/>
    </source>
</evidence>
<evidence type="ECO:0000256" key="9">
    <source>
        <dbReference type="PIRNR" id="PIRNR003128"/>
    </source>
</evidence>
<evidence type="ECO:0000256" key="1">
    <source>
        <dbReference type="ARBA" id="ARBA00003618"/>
    </source>
</evidence>
<dbReference type="EMBL" id="PXYT01000001">
    <property type="protein sequence ID" value="PSR31882.1"/>
    <property type="molecule type" value="Genomic_DNA"/>
</dbReference>
<evidence type="ECO:0000256" key="7">
    <source>
        <dbReference type="ARBA" id="ARBA00023204"/>
    </source>
</evidence>
<dbReference type="GO" id="GO:0009432">
    <property type="term" value="P:SOS response"/>
    <property type="evidence" value="ECO:0007669"/>
    <property type="project" value="TreeGrafter"/>
</dbReference>
<proteinExistence type="inferred from homology"/>
<evidence type="ECO:0000256" key="6">
    <source>
        <dbReference type="ARBA" id="ARBA00022840"/>
    </source>
</evidence>
<reference evidence="12 13" key="1">
    <citation type="journal article" date="2014" name="BMC Genomics">
        <title>Comparison of environmental and isolate Sulfobacillus genomes reveals diverse carbon, sulfur, nitrogen, and hydrogen metabolisms.</title>
        <authorList>
            <person name="Justice N.B."/>
            <person name="Norman A."/>
            <person name="Brown C.T."/>
            <person name="Singh A."/>
            <person name="Thomas B.C."/>
            <person name="Banfield J.F."/>
        </authorList>
    </citation>
    <scope>NUCLEOTIDE SEQUENCE [LARGE SCALE GENOMIC DNA]</scope>
    <source>
        <strain evidence="12">AMDSBA1</strain>
    </source>
</reference>
<organism evidence="12 13">
    <name type="scientific">Sulfobacillus benefaciens</name>
    <dbReference type="NCBI Taxonomy" id="453960"/>
    <lineage>
        <taxon>Bacteria</taxon>
        <taxon>Bacillati</taxon>
        <taxon>Bacillota</taxon>
        <taxon>Clostridia</taxon>
        <taxon>Eubacteriales</taxon>
        <taxon>Clostridiales Family XVII. Incertae Sedis</taxon>
        <taxon>Sulfobacillus</taxon>
    </lineage>
</organism>
<keyword evidence="7 9" id="KW-0234">DNA repair</keyword>
<dbReference type="PIRSF" id="PIRSF003128">
    <property type="entry name" value="RecN"/>
    <property type="match status" value="1"/>
</dbReference>
<dbReference type="SUPFAM" id="SSF52540">
    <property type="entry name" value="P-loop containing nucleoside triphosphate hydrolases"/>
    <property type="match status" value="1"/>
</dbReference>
<dbReference type="Gene3D" id="6.10.140.1080">
    <property type="match status" value="1"/>
</dbReference>
<gene>
    <name evidence="12" type="ORF">C7B43_01290</name>
</gene>